<dbReference type="InterPro" id="IPR008259">
    <property type="entry name" value="FMN_hydac_DH_AS"/>
</dbReference>
<keyword evidence="3 7" id="KW-0288">FMN</keyword>
<keyword evidence="4" id="KW-0560">Oxidoreductase</keyword>
<evidence type="ECO:0000256" key="6">
    <source>
        <dbReference type="PIRSR" id="PIRSR000138-1"/>
    </source>
</evidence>
<evidence type="ECO:0000313" key="10">
    <source>
        <dbReference type="EMBL" id="PVG83607.1"/>
    </source>
</evidence>
<reference evidence="10 11" key="1">
    <citation type="submission" date="2018-04" db="EMBL/GenBank/DDBJ databases">
        <title>Genome of Nocardioides gansuensis WSJ-1.</title>
        <authorList>
            <person name="Wu S."/>
            <person name="Wang G."/>
        </authorList>
    </citation>
    <scope>NUCLEOTIDE SEQUENCE [LARGE SCALE GENOMIC DNA]</scope>
    <source>
        <strain evidence="10 11">WSJ-1</strain>
    </source>
</reference>
<evidence type="ECO:0000256" key="5">
    <source>
        <dbReference type="ARBA" id="ARBA00024042"/>
    </source>
</evidence>
<dbReference type="Pfam" id="PF01070">
    <property type="entry name" value="FMN_dh"/>
    <property type="match status" value="1"/>
</dbReference>
<evidence type="ECO:0000313" key="11">
    <source>
        <dbReference type="Proteomes" id="UP000246018"/>
    </source>
</evidence>
<dbReference type="PANTHER" id="PTHR10578:SF107">
    <property type="entry name" value="2-HYDROXYACID OXIDASE 1"/>
    <property type="match status" value="1"/>
</dbReference>
<feature type="binding site" evidence="7">
    <location>
        <position position="176"/>
    </location>
    <ligand>
        <name>FMN</name>
        <dbReference type="ChEBI" id="CHEBI:58210"/>
    </ligand>
</feature>
<organism evidence="10 11">
    <name type="scientific">Nocardioides gansuensis</name>
    <dbReference type="NCBI Taxonomy" id="2138300"/>
    <lineage>
        <taxon>Bacteria</taxon>
        <taxon>Bacillati</taxon>
        <taxon>Actinomycetota</taxon>
        <taxon>Actinomycetes</taxon>
        <taxon>Propionibacteriales</taxon>
        <taxon>Nocardioidaceae</taxon>
        <taxon>Nocardioides</taxon>
    </lineage>
</organism>
<comment type="cofactor">
    <cofactor evidence="1">
        <name>FMN</name>
        <dbReference type="ChEBI" id="CHEBI:58210"/>
    </cofactor>
</comment>
<dbReference type="InterPro" id="IPR013785">
    <property type="entry name" value="Aldolase_TIM"/>
</dbReference>
<dbReference type="Proteomes" id="UP000246018">
    <property type="component" value="Unassembled WGS sequence"/>
</dbReference>
<dbReference type="SUPFAM" id="SSF51395">
    <property type="entry name" value="FMN-linked oxidoreductases"/>
    <property type="match status" value="1"/>
</dbReference>
<evidence type="ECO:0000256" key="8">
    <source>
        <dbReference type="SAM" id="MobiDB-lite"/>
    </source>
</evidence>
<dbReference type="CDD" id="cd02809">
    <property type="entry name" value="alpha_hydroxyacid_oxid_FMN"/>
    <property type="match status" value="1"/>
</dbReference>
<dbReference type="InterPro" id="IPR037396">
    <property type="entry name" value="FMN_HAD"/>
</dbReference>
<comment type="similarity">
    <text evidence="5">Belongs to the FMN-dependent alpha-hydroxy acid dehydrogenase family.</text>
</comment>
<name>A0A2T8FD19_9ACTN</name>
<protein>
    <submittedName>
        <fullName evidence="10">Alpha-hydroxy-acid oxidizing enzyme</fullName>
    </submittedName>
</protein>
<feature type="binding site" evidence="7">
    <location>
        <begin position="97"/>
        <end position="99"/>
    </location>
    <ligand>
        <name>FMN</name>
        <dbReference type="ChEBI" id="CHEBI:58210"/>
    </ligand>
</feature>
<evidence type="ECO:0000256" key="4">
    <source>
        <dbReference type="ARBA" id="ARBA00023002"/>
    </source>
</evidence>
<evidence type="ECO:0000256" key="1">
    <source>
        <dbReference type="ARBA" id="ARBA00001917"/>
    </source>
</evidence>
<sequence length="408" mass="44258">MQPRELAGLLRARPPGRHRPEAWASVEDAERAAQRRLPRPVFEFVSGGAEDELTLERNARRKNDWSLHPRVLQGVGQTRLDCQVLGERHSLPILLAPTGFTGIVHPDGEVAVARAARREDVVYTVSAAASNTDLDDLVSACPDRMWFNYYPLADEQRGNALLDRAASLGFRVLVVTVDVPVAGWRERDVRNGLTIPPSITPRTVLEGVRHPGWSQAFLRGPALGTPNLPDVDILASSSSFPSLFQRDLGWPTIRRIRDRWAGPVVLKGVLSVEVARQCVDEGVDAVVVSNHGGRQLDGVPSPFEVLEPIADVLRPAGLEVLLDSGIRRGRDVITAVALGATAVLVGRPYLYGLGAAGQPGVERVVQLLRAELHRSLHLLGLDSIGAVDRSVLARTGGETSGTHPIRGR</sequence>
<feature type="binding site" evidence="7">
    <location>
        <begin position="323"/>
        <end position="327"/>
    </location>
    <ligand>
        <name>FMN</name>
        <dbReference type="ChEBI" id="CHEBI:58210"/>
    </ligand>
</feature>
<dbReference type="EMBL" id="QDGZ01000002">
    <property type="protein sequence ID" value="PVG83607.1"/>
    <property type="molecule type" value="Genomic_DNA"/>
</dbReference>
<accession>A0A2T8FD19</accession>
<feature type="binding site" evidence="7">
    <location>
        <position position="126"/>
    </location>
    <ligand>
        <name>FMN</name>
        <dbReference type="ChEBI" id="CHEBI:58210"/>
    </ligand>
</feature>
<feature type="region of interest" description="Disordered" evidence="8">
    <location>
        <begin position="1"/>
        <end position="22"/>
    </location>
</feature>
<feature type="binding site" evidence="7">
    <location>
        <position position="150"/>
    </location>
    <ligand>
        <name>glyoxylate</name>
        <dbReference type="ChEBI" id="CHEBI:36655"/>
    </ligand>
</feature>
<proteinExistence type="inferred from homology"/>
<feature type="active site" description="Proton acceptor" evidence="6">
    <location>
        <position position="291"/>
    </location>
</feature>
<dbReference type="PIRSF" id="PIRSF000138">
    <property type="entry name" value="Al-hdrx_acd_dh"/>
    <property type="match status" value="1"/>
</dbReference>
<dbReference type="RefSeq" id="WP_116571081.1">
    <property type="nucleotide sequence ID" value="NZ_QDGZ01000002.1"/>
</dbReference>
<dbReference type="PROSITE" id="PS51349">
    <property type="entry name" value="FMN_HYDROXY_ACID_DH_2"/>
    <property type="match status" value="1"/>
</dbReference>
<feature type="binding site" evidence="7">
    <location>
        <position position="185"/>
    </location>
    <ligand>
        <name>glyoxylate</name>
        <dbReference type="ChEBI" id="CHEBI:36655"/>
    </ligand>
</feature>
<keyword evidence="2 7" id="KW-0285">Flavoprotein</keyword>
<dbReference type="FunFam" id="3.20.20.70:FF:000029">
    <property type="entry name" value="L-lactate dehydrogenase"/>
    <property type="match status" value="1"/>
</dbReference>
<feature type="binding site" evidence="7">
    <location>
        <position position="267"/>
    </location>
    <ligand>
        <name>FMN</name>
        <dbReference type="ChEBI" id="CHEBI:58210"/>
    </ligand>
</feature>
<evidence type="ECO:0000256" key="2">
    <source>
        <dbReference type="ARBA" id="ARBA00022630"/>
    </source>
</evidence>
<feature type="binding site" evidence="7">
    <location>
        <position position="294"/>
    </location>
    <ligand>
        <name>glyoxylate</name>
        <dbReference type="ChEBI" id="CHEBI:36655"/>
    </ligand>
</feature>
<dbReference type="AlphaFoldDB" id="A0A2T8FD19"/>
<feature type="binding site" evidence="7">
    <location>
        <position position="291"/>
    </location>
    <ligand>
        <name>glyoxylate</name>
        <dbReference type="ChEBI" id="CHEBI:36655"/>
    </ligand>
</feature>
<evidence type="ECO:0000259" key="9">
    <source>
        <dbReference type="PROSITE" id="PS51349"/>
    </source>
</evidence>
<dbReference type="InterPro" id="IPR012133">
    <property type="entry name" value="Alpha-hydoxy_acid_DH_FMN"/>
</dbReference>
<evidence type="ECO:0000256" key="3">
    <source>
        <dbReference type="ARBA" id="ARBA00022643"/>
    </source>
</evidence>
<dbReference type="GO" id="GO:0016614">
    <property type="term" value="F:oxidoreductase activity, acting on CH-OH group of donors"/>
    <property type="evidence" value="ECO:0007669"/>
    <property type="project" value="UniProtKB-ARBA"/>
</dbReference>
<feature type="domain" description="FMN hydroxy acid dehydrogenase" evidence="9">
    <location>
        <begin position="18"/>
        <end position="397"/>
    </location>
</feature>
<dbReference type="Gene3D" id="3.20.20.70">
    <property type="entry name" value="Aldolase class I"/>
    <property type="match status" value="1"/>
</dbReference>
<feature type="binding site" evidence="7">
    <location>
        <position position="289"/>
    </location>
    <ligand>
        <name>FMN</name>
        <dbReference type="ChEBI" id="CHEBI:58210"/>
    </ligand>
</feature>
<dbReference type="PROSITE" id="PS00557">
    <property type="entry name" value="FMN_HYDROXY_ACID_DH_1"/>
    <property type="match status" value="1"/>
</dbReference>
<comment type="caution">
    <text evidence="10">The sequence shown here is derived from an EMBL/GenBank/DDBJ whole genome shotgun (WGS) entry which is preliminary data.</text>
</comment>
<keyword evidence="11" id="KW-1185">Reference proteome</keyword>
<dbReference type="GO" id="GO:0010181">
    <property type="term" value="F:FMN binding"/>
    <property type="evidence" value="ECO:0007669"/>
    <property type="project" value="InterPro"/>
</dbReference>
<feature type="binding site" evidence="7">
    <location>
        <begin position="346"/>
        <end position="347"/>
    </location>
    <ligand>
        <name>FMN</name>
        <dbReference type="ChEBI" id="CHEBI:58210"/>
    </ligand>
</feature>
<dbReference type="OrthoDB" id="9770452at2"/>
<dbReference type="InterPro" id="IPR000262">
    <property type="entry name" value="FMN-dep_DH"/>
</dbReference>
<dbReference type="PANTHER" id="PTHR10578">
    <property type="entry name" value="S -2-HYDROXY-ACID OXIDASE-RELATED"/>
    <property type="match status" value="1"/>
</dbReference>
<gene>
    <name evidence="10" type="ORF">DDE18_04560</name>
</gene>
<evidence type="ECO:0000256" key="7">
    <source>
        <dbReference type="PIRSR" id="PIRSR000138-2"/>
    </source>
</evidence>